<dbReference type="SUPFAM" id="SSF54427">
    <property type="entry name" value="NTF2-like"/>
    <property type="match status" value="1"/>
</dbReference>
<gene>
    <name evidence="1" type="ORF">ACFSBX_08010</name>
</gene>
<dbReference type="InterPro" id="IPR009959">
    <property type="entry name" value="Cyclase_SnoaL-like"/>
</dbReference>
<dbReference type="Gene3D" id="3.10.450.50">
    <property type="match status" value="1"/>
</dbReference>
<organism evidence="1 2">
    <name type="scientific">Halobellus rarus</name>
    <dbReference type="NCBI Taxonomy" id="1126237"/>
    <lineage>
        <taxon>Archaea</taxon>
        <taxon>Methanobacteriati</taxon>
        <taxon>Methanobacteriota</taxon>
        <taxon>Stenosarchaea group</taxon>
        <taxon>Halobacteria</taxon>
        <taxon>Halobacteriales</taxon>
        <taxon>Haloferacaceae</taxon>
        <taxon>Halobellus</taxon>
    </lineage>
</organism>
<dbReference type="AlphaFoldDB" id="A0ABD6CNT8"/>
<keyword evidence="2" id="KW-1185">Reference proteome</keyword>
<dbReference type="Pfam" id="PF07366">
    <property type="entry name" value="SnoaL"/>
    <property type="match status" value="1"/>
</dbReference>
<dbReference type="PANTHER" id="PTHR38436:SF1">
    <property type="entry name" value="ESTER CYCLASE"/>
    <property type="match status" value="1"/>
</dbReference>
<protein>
    <submittedName>
        <fullName evidence="1">Ester cyclase</fullName>
    </submittedName>
</protein>
<dbReference type="RefSeq" id="WP_256420433.1">
    <property type="nucleotide sequence ID" value="NZ_JANHDI010000002.1"/>
</dbReference>
<name>A0ABD6CNT8_9EURY</name>
<evidence type="ECO:0000313" key="2">
    <source>
        <dbReference type="Proteomes" id="UP001597085"/>
    </source>
</evidence>
<dbReference type="InterPro" id="IPR032710">
    <property type="entry name" value="NTF2-like_dom_sf"/>
</dbReference>
<reference evidence="1 2" key="1">
    <citation type="journal article" date="2019" name="Int. J. Syst. Evol. Microbiol.">
        <title>The Global Catalogue of Microorganisms (GCM) 10K type strain sequencing project: providing services to taxonomists for standard genome sequencing and annotation.</title>
        <authorList>
            <consortium name="The Broad Institute Genomics Platform"/>
            <consortium name="The Broad Institute Genome Sequencing Center for Infectious Disease"/>
            <person name="Wu L."/>
            <person name="Ma J."/>
        </authorList>
    </citation>
    <scope>NUCLEOTIDE SEQUENCE [LARGE SCALE GENOMIC DNA]</scope>
    <source>
        <strain evidence="1 2">CGMCC 1.12121</strain>
    </source>
</reference>
<dbReference type="PANTHER" id="PTHR38436">
    <property type="entry name" value="POLYKETIDE CYCLASE SNOAL-LIKE DOMAIN"/>
    <property type="match status" value="1"/>
</dbReference>
<dbReference type="EMBL" id="JBHUDK010000006">
    <property type="protein sequence ID" value="MFD1598901.1"/>
    <property type="molecule type" value="Genomic_DNA"/>
</dbReference>
<evidence type="ECO:0000313" key="1">
    <source>
        <dbReference type="EMBL" id="MFD1598901.1"/>
    </source>
</evidence>
<accession>A0ABD6CNT8</accession>
<dbReference type="Proteomes" id="UP001597085">
    <property type="component" value="Unassembled WGS sequence"/>
</dbReference>
<comment type="caution">
    <text evidence="1">The sequence shown here is derived from an EMBL/GenBank/DDBJ whole genome shotgun (WGS) entry which is preliminary data.</text>
</comment>
<proteinExistence type="predicted"/>
<sequence>MVSRDDIKALYGEWKTAFPDLRVEVEHGVVEGDTVMQYITMRGTHEGPFRGIEPTGNEIAVPGVHMRRVRDGEIVETASVAGMATLLGQIGVELPIEA</sequence>